<dbReference type="AlphaFoldDB" id="A0A7C5I4T3"/>
<proteinExistence type="predicted"/>
<protein>
    <submittedName>
        <fullName evidence="2">Uncharacterized protein</fullName>
    </submittedName>
</protein>
<keyword evidence="1" id="KW-1133">Transmembrane helix</keyword>
<comment type="caution">
    <text evidence="2">The sequence shown here is derived from an EMBL/GenBank/DDBJ whole genome shotgun (WGS) entry which is preliminary data.</text>
</comment>
<dbReference type="Proteomes" id="UP000886014">
    <property type="component" value="Unassembled WGS sequence"/>
</dbReference>
<feature type="transmembrane region" description="Helical" evidence="1">
    <location>
        <begin position="9"/>
        <end position="25"/>
    </location>
</feature>
<feature type="transmembrane region" description="Helical" evidence="1">
    <location>
        <begin position="245"/>
        <end position="263"/>
    </location>
</feature>
<dbReference type="EMBL" id="DRTV01000195">
    <property type="protein sequence ID" value="HHF58327.1"/>
    <property type="molecule type" value="Genomic_DNA"/>
</dbReference>
<evidence type="ECO:0000256" key="1">
    <source>
        <dbReference type="SAM" id="Phobius"/>
    </source>
</evidence>
<gene>
    <name evidence="2" type="ORF">ENL41_02760</name>
</gene>
<name>A0A7C5I4T3_UNCW3</name>
<organism evidence="2">
    <name type="scientific">candidate division WOR-3 bacterium</name>
    <dbReference type="NCBI Taxonomy" id="2052148"/>
    <lineage>
        <taxon>Bacteria</taxon>
        <taxon>Bacteria division WOR-3</taxon>
    </lineage>
</organism>
<sequence>MNVHVTRRIVYLVVALAVIIPMLFLKGKPVTVSEPVLNAFQAIDTLKEGSYILISTDYGPGTMPEVNPMVYAIVRHAFRKNLRVVYLSVVDALGLALGDQVIKNVAKEYGKEYGKDFVNLGFKPGAEAVIVSLGKEIRDIFPEDVRGVPLDSMEITRNIHNLKDFAIVVDFASGYGITAWILYAQARFGVPLVGCVTAVMGPENYPYLNSGQLKGLVAGLKGAAEYETLLGKPAIATRGMPAQSAVHILIIVLIVIGNILYLVEKRKRK</sequence>
<keyword evidence="1" id="KW-0472">Membrane</keyword>
<keyword evidence="1" id="KW-0812">Transmembrane</keyword>
<accession>A0A7C5I4T3</accession>
<reference evidence="2" key="1">
    <citation type="journal article" date="2020" name="mSystems">
        <title>Genome- and Community-Level Interaction Insights into Carbon Utilization and Element Cycling Functions of Hydrothermarchaeota in Hydrothermal Sediment.</title>
        <authorList>
            <person name="Zhou Z."/>
            <person name="Liu Y."/>
            <person name="Xu W."/>
            <person name="Pan J."/>
            <person name="Luo Z.H."/>
            <person name="Li M."/>
        </authorList>
    </citation>
    <scope>NUCLEOTIDE SEQUENCE [LARGE SCALE GENOMIC DNA]</scope>
    <source>
        <strain evidence="2">HyVt-94</strain>
    </source>
</reference>
<evidence type="ECO:0000313" key="2">
    <source>
        <dbReference type="EMBL" id="HHF58327.1"/>
    </source>
</evidence>